<keyword evidence="1" id="KW-1133">Transmembrane helix</keyword>
<keyword evidence="1" id="KW-0812">Transmembrane</keyword>
<evidence type="ECO:0000313" key="2">
    <source>
        <dbReference type="EMBL" id="MCS5735235.1"/>
    </source>
</evidence>
<protein>
    <submittedName>
        <fullName evidence="2">Uncharacterized protein</fullName>
    </submittedName>
</protein>
<keyword evidence="3" id="KW-1185">Reference proteome</keyword>
<feature type="transmembrane region" description="Helical" evidence="1">
    <location>
        <begin position="12"/>
        <end position="31"/>
    </location>
</feature>
<gene>
    <name evidence="2" type="ORF">N1032_15920</name>
</gene>
<organism evidence="2 3">
    <name type="scientific">Herbiconiux daphne</name>
    <dbReference type="NCBI Taxonomy" id="2970914"/>
    <lineage>
        <taxon>Bacteria</taxon>
        <taxon>Bacillati</taxon>
        <taxon>Actinomycetota</taxon>
        <taxon>Actinomycetes</taxon>
        <taxon>Micrococcales</taxon>
        <taxon>Microbacteriaceae</taxon>
        <taxon>Herbiconiux</taxon>
    </lineage>
</organism>
<dbReference type="RefSeq" id="WP_259540143.1">
    <property type="nucleotide sequence ID" value="NZ_JANLCJ010000005.1"/>
</dbReference>
<sequence length="74" mass="7987">MKKLFGGKPGFYGLIMASMAVLIVGQLMRLGDGGAELNVVILVSCAVLFVIAAVGLVYSLRLRRSRPRPDPRRA</sequence>
<comment type="caution">
    <text evidence="2">The sequence shown here is derived from an EMBL/GenBank/DDBJ whole genome shotgun (WGS) entry which is preliminary data.</text>
</comment>
<dbReference type="EMBL" id="JANLCJ010000005">
    <property type="protein sequence ID" value="MCS5735235.1"/>
    <property type="molecule type" value="Genomic_DNA"/>
</dbReference>
<evidence type="ECO:0000256" key="1">
    <source>
        <dbReference type="SAM" id="Phobius"/>
    </source>
</evidence>
<feature type="transmembrane region" description="Helical" evidence="1">
    <location>
        <begin position="37"/>
        <end position="58"/>
    </location>
</feature>
<accession>A0ABT2H5K3</accession>
<reference evidence="2" key="1">
    <citation type="submission" date="2022-08" db="EMBL/GenBank/DDBJ databases">
        <authorList>
            <person name="Deng Y."/>
            <person name="Han X.-F."/>
            <person name="Zhang Y.-Q."/>
        </authorList>
    </citation>
    <scope>NUCLEOTIDE SEQUENCE</scope>
    <source>
        <strain evidence="2">CPCC 203386</strain>
    </source>
</reference>
<name>A0ABT2H5K3_9MICO</name>
<dbReference type="Proteomes" id="UP001165586">
    <property type="component" value="Unassembled WGS sequence"/>
</dbReference>
<keyword evidence="1" id="KW-0472">Membrane</keyword>
<evidence type="ECO:0000313" key="3">
    <source>
        <dbReference type="Proteomes" id="UP001165586"/>
    </source>
</evidence>
<proteinExistence type="predicted"/>